<dbReference type="PANTHER" id="PTHR37984:SF9">
    <property type="entry name" value="INTEGRASE CATALYTIC DOMAIN-CONTAINING PROTEIN"/>
    <property type="match status" value="1"/>
</dbReference>
<dbReference type="InterPro" id="IPR013010">
    <property type="entry name" value="Znf_SIAH"/>
</dbReference>
<organism evidence="13 14">
    <name type="scientific">Arctia plantaginis</name>
    <name type="common">Wood tiger moth</name>
    <name type="synonym">Phalaena plantaginis</name>
    <dbReference type="NCBI Taxonomy" id="874455"/>
    <lineage>
        <taxon>Eukaryota</taxon>
        <taxon>Metazoa</taxon>
        <taxon>Ecdysozoa</taxon>
        <taxon>Arthropoda</taxon>
        <taxon>Hexapoda</taxon>
        <taxon>Insecta</taxon>
        <taxon>Pterygota</taxon>
        <taxon>Neoptera</taxon>
        <taxon>Endopterygota</taxon>
        <taxon>Lepidoptera</taxon>
        <taxon>Glossata</taxon>
        <taxon>Ditrysia</taxon>
        <taxon>Noctuoidea</taxon>
        <taxon>Erebidae</taxon>
        <taxon>Arctiinae</taxon>
        <taxon>Arctia</taxon>
    </lineage>
</organism>
<dbReference type="InterPro" id="IPR043128">
    <property type="entry name" value="Rev_trsase/Diguanyl_cyclase"/>
</dbReference>
<dbReference type="InterPro" id="IPR012337">
    <property type="entry name" value="RNaseH-like_sf"/>
</dbReference>
<protein>
    <recommendedName>
        <fullName evidence="15">RING-type E3 ubiquitin transferase</fullName>
    </recommendedName>
</protein>
<dbReference type="GO" id="GO:0003964">
    <property type="term" value="F:RNA-directed DNA polymerase activity"/>
    <property type="evidence" value="ECO:0007669"/>
    <property type="project" value="UniProtKB-KW"/>
</dbReference>
<evidence type="ECO:0008006" key="15">
    <source>
        <dbReference type="Google" id="ProtNLM"/>
    </source>
</evidence>
<proteinExistence type="predicted"/>
<dbReference type="GO" id="GO:0008270">
    <property type="term" value="F:zinc ion binding"/>
    <property type="evidence" value="ECO:0007669"/>
    <property type="project" value="UniProtKB-KW"/>
</dbReference>
<evidence type="ECO:0000256" key="3">
    <source>
        <dbReference type="ARBA" id="ARBA00022722"/>
    </source>
</evidence>
<dbReference type="SUPFAM" id="SSF56672">
    <property type="entry name" value="DNA/RNA polymerases"/>
    <property type="match status" value="1"/>
</dbReference>
<dbReference type="EMBL" id="CADEBC010000733">
    <property type="protein sequence ID" value="CAB3260212.1"/>
    <property type="molecule type" value="Genomic_DNA"/>
</dbReference>
<dbReference type="GO" id="GO:0015074">
    <property type="term" value="P:DNA integration"/>
    <property type="evidence" value="ECO:0007669"/>
    <property type="project" value="InterPro"/>
</dbReference>
<evidence type="ECO:0000256" key="1">
    <source>
        <dbReference type="ARBA" id="ARBA00022679"/>
    </source>
</evidence>
<keyword evidence="2" id="KW-0548">Nucleotidyltransferase</keyword>
<dbReference type="GO" id="GO:0004519">
    <property type="term" value="F:endonuclease activity"/>
    <property type="evidence" value="ECO:0007669"/>
    <property type="project" value="UniProtKB-KW"/>
</dbReference>
<keyword evidence="6 10" id="KW-0863">Zinc-finger</keyword>
<name>A0A8S1BBN1_ARCPL</name>
<dbReference type="OrthoDB" id="4788989at2759"/>
<dbReference type="InterPro" id="IPR050951">
    <property type="entry name" value="Retrovirus_Pol_polyprotein"/>
</dbReference>
<dbReference type="PROSITE" id="PS50994">
    <property type="entry name" value="INTEGRASE"/>
    <property type="match status" value="1"/>
</dbReference>
<evidence type="ECO:0000313" key="13">
    <source>
        <dbReference type="EMBL" id="CAB3260212.1"/>
    </source>
</evidence>
<feature type="domain" description="Integrase catalytic" evidence="11">
    <location>
        <begin position="156"/>
        <end position="331"/>
    </location>
</feature>
<dbReference type="SUPFAM" id="SSF49599">
    <property type="entry name" value="TRAF domain-like"/>
    <property type="match status" value="1"/>
</dbReference>
<keyword evidence="5" id="KW-0255">Endonuclease</keyword>
<keyword evidence="7" id="KW-0378">Hydrolase</keyword>
<feature type="domain" description="SIAH-type" evidence="12">
    <location>
        <begin position="498"/>
        <end position="556"/>
    </location>
</feature>
<evidence type="ECO:0000256" key="6">
    <source>
        <dbReference type="ARBA" id="ARBA00022771"/>
    </source>
</evidence>
<evidence type="ECO:0000256" key="10">
    <source>
        <dbReference type="PROSITE-ProRule" id="PRU00455"/>
    </source>
</evidence>
<keyword evidence="8" id="KW-0862">Zinc</keyword>
<dbReference type="Pfam" id="PF21361">
    <property type="entry name" value="Sina_ZnF"/>
    <property type="match status" value="1"/>
</dbReference>
<keyword evidence="4" id="KW-0479">Metal-binding</keyword>
<evidence type="ECO:0000256" key="2">
    <source>
        <dbReference type="ARBA" id="ARBA00022695"/>
    </source>
</evidence>
<dbReference type="PANTHER" id="PTHR37984">
    <property type="entry name" value="PROTEIN CBG26694"/>
    <property type="match status" value="1"/>
</dbReference>
<evidence type="ECO:0000256" key="9">
    <source>
        <dbReference type="ARBA" id="ARBA00022918"/>
    </source>
</evidence>
<keyword evidence="9" id="KW-0695">RNA-directed DNA polymerase</keyword>
<evidence type="ECO:0000256" key="7">
    <source>
        <dbReference type="ARBA" id="ARBA00022801"/>
    </source>
</evidence>
<sequence>MKLMPKVYGQAKQKLKRKFIKNYAVISQPLTNLTKKGYPWQWNDEEEGAFRTLVNKLLERIILALYDPKFKTELHTDASKMGLAGILLQRENDTSPLKAIAYFSRKTTIDEQKFHAYDLETLAVIESLKRFRVYLLGVQFTIVTDCSALRATFTKRDLLPRIARWWLALQEYDCEIIYRPNHQMSHVDALSRNPVQSIKKSVHTKYLEPNVEHVFAINSEDWLLSLQLSDPKLCHIREVLQDVKYNDVTDIKQNFVLKDNKLFRKVGANDLKSNGQVERYNRTVLAALSTYTEELGESKWDQEIGKIQWGLNNTLNKGIGKTPSEALFGRSLTNGSENMFSDVFLDTRIRTKDLAEVRSEVSKHIEIDQQKQKQRYDQKRKDPKVYLLGDLVKIKKQTNPNDGQNKSLSLVQPASLDAPEEGHAAQCTCPNCDEVQTRFSECSICLEPLQCCGPCVCPWCGGIWCARCSRRMSRCAWCRGALRSPAAPCLALQRLINDLMLPCRNYRRGCTDLLTAVTRVKHEEECKFDTMICPITANCCSVPFEELSSHLQTNHSIIAVYSQKIKILIENFQTKLKKTACCRTKYKIILLHQKSAFIIKVCIYNYHVRVEVMRRKLGYIADIKSETKKSDYCALIEFQSKALCTKSAILIENEAYGKKAEVQWNDVVMKSENDEAITIHVNIGKSDSDLLRKDYAES</sequence>
<dbReference type="PROSITE" id="PS51081">
    <property type="entry name" value="ZF_SIAH"/>
    <property type="match status" value="1"/>
</dbReference>
<dbReference type="InterPro" id="IPR041373">
    <property type="entry name" value="RT_RNaseH"/>
</dbReference>
<dbReference type="Gene3D" id="3.30.40.10">
    <property type="entry name" value="Zinc/RING finger domain, C3HC4 (zinc finger)"/>
    <property type="match status" value="1"/>
</dbReference>
<keyword evidence="1" id="KW-0808">Transferase</keyword>
<dbReference type="Gene3D" id="3.30.420.10">
    <property type="entry name" value="Ribonuclease H-like superfamily/Ribonuclease H"/>
    <property type="match status" value="1"/>
</dbReference>
<dbReference type="CDD" id="cd09274">
    <property type="entry name" value="RNase_HI_RT_Ty3"/>
    <property type="match status" value="1"/>
</dbReference>
<dbReference type="Pfam" id="PF17917">
    <property type="entry name" value="RT_RNaseH"/>
    <property type="match status" value="1"/>
</dbReference>
<dbReference type="InterPro" id="IPR043502">
    <property type="entry name" value="DNA/RNA_pol_sf"/>
</dbReference>
<dbReference type="InterPro" id="IPR036397">
    <property type="entry name" value="RNaseH_sf"/>
</dbReference>
<accession>A0A8S1BBN1</accession>
<dbReference type="AlphaFoldDB" id="A0A8S1BBN1"/>
<evidence type="ECO:0000256" key="5">
    <source>
        <dbReference type="ARBA" id="ARBA00022759"/>
    </source>
</evidence>
<evidence type="ECO:0000259" key="11">
    <source>
        <dbReference type="PROSITE" id="PS50994"/>
    </source>
</evidence>
<dbReference type="GO" id="GO:0003676">
    <property type="term" value="F:nucleic acid binding"/>
    <property type="evidence" value="ECO:0007669"/>
    <property type="project" value="InterPro"/>
</dbReference>
<comment type="caution">
    <text evidence="13">The sequence shown here is derived from an EMBL/GenBank/DDBJ whole genome shotgun (WGS) entry which is preliminary data.</text>
</comment>
<gene>
    <name evidence="13" type="ORF">APLA_LOCUS17305</name>
</gene>
<dbReference type="GO" id="GO:0042575">
    <property type="term" value="C:DNA polymerase complex"/>
    <property type="evidence" value="ECO:0007669"/>
    <property type="project" value="UniProtKB-ARBA"/>
</dbReference>
<dbReference type="InterPro" id="IPR001584">
    <property type="entry name" value="Integrase_cat-core"/>
</dbReference>
<keyword evidence="14" id="KW-1185">Reference proteome</keyword>
<evidence type="ECO:0000256" key="4">
    <source>
        <dbReference type="ARBA" id="ARBA00022723"/>
    </source>
</evidence>
<evidence type="ECO:0000256" key="8">
    <source>
        <dbReference type="ARBA" id="ARBA00022833"/>
    </source>
</evidence>
<keyword evidence="3" id="KW-0540">Nuclease</keyword>
<dbReference type="InterPro" id="IPR013083">
    <property type="entry name" value="Znf_RING/FYVE/PHD"/>
</dbReference>
<reference evidence="13 14" key="1">
    <citation type="submission" date="2020-04" db="EMBL/GenBank/DDBJ databases">
        <authorList>
            <person name="Wallbank WR R."/>
            <person name="Pardo Diaz C."/>
            <person name="Kozak K."/>
            <person name="Martin S."/>
            <person name="Jiggins C."/>
            <person name="Moest M."/>
            <person name="Warren A I."/>
            <person name="Byers J.R.P. K."/>
            <person name="Montejo-Kovacevich G."/>
            <person name="Yen C E."/>
        </authorList>
    </citation>
    <scope>NUCLEOTIDE SEQUENCE [LARGE SCALE GENOMIC DNA]</scope>
</reference>
<dbReference type="GO" id="GO:0016787">
    <property type="term" value="F:hydrolase activity"/>
    <property type="evidence" value="ECO:0007669"/>
    <property type="project" value="UniProtKB-KW"/>
</dbReference>
<dbReference type="Proteomes" id="UP000494106">
    <property type="component" value="Unassembled WGS sequence"/>
</dbReference>
<evidence type="ECO:0000259" key="12">
    <source>
        <dbReference type="PROSITE" id="PS51081"/>
    </source>
</evidence>
<evidence type="ECO:0000313" key="14">
    <source>
        <dbReference type="Proteomes" id="UP000494106"/>
    </source>
</evidence>
<dbReference type="SUPFAM" id="SSF53098">
    <property type="entry name" value="Ribonuclease H-like"/>
    <property type="match status" value="1"/>
</dbReference>
<dbReference type="Gene3D" id="3.30.70.270">
    <property type="match status" value="1"/>
</dbReference>